<dbReference type="PANTHER" id="PTHR10218:SF242">
    <property type="entry name" value="GUANINE NUCLEOTIDE-BINDING PROTEIN ALPHA-1 SUBUNIT"/>
    <property type="match status" value="1"/>
</dbReference>
<evidence type="ECO:0000256" key="2">
    <source>
        <dbReference type="ARBA" id="ARBA00011356"/>
    </source>
</evidence>
<comment type="similarity">
    <text evidence="1">Belongs to the G-alpha family. G(q) subfamily.</text>
</comment>
<feature type="binding site" evidence="8">
    <location>
        <position position="340"/>
    </location>
    <ligand>
        <name>GTP</name>
        <dbReference type="ChEBI" id="CHEBI:37565"/>
    </ligand>
</feature>
<dbReference type="PROSITE" id="PS51882">
    <property type="entry name" value="G_ALPHA"/>
    <property type="match status" value="1"/>
</dbReference>
<name>A0AB34FET7_9HYPO</name>
<reference evidence="10" key="1">
    <citation type="submission" date="2023-01" db="EMBL/GenBank/DDBJ databases">
        <title>The growth and conidiation of Purpureocillium lavendulum are regulated by nitrogen source and histone H3K14 acetylation.</title>
        <authorList>
            <person name="Tang P."/>
            <person name="Han J."/>
            <person name="Zhang C."/>
            <person name="Tang P."/>
            <person name="Qi F."/>
            <person name="Zhang K."/>
            <person name="Liang L."/>
        </authorList>
    </citation>
    <scope>NUCLEOTIDE SEQUENCE</scope>
    <source>
        <strain evidence="10">YMF1.00683</strain>
    </source>
</reference>
<evidence type="ECO:0000256" key="5">
    <source>
        <dbReference type="ARBA" id="ARBA00022842"/>
    </source>
</evidence>
<dbReference type="GO" id="GO:0005525">
    <property type="term" value="F:GTP binding"/>
    <property type="evidence" value="ECO:0007669"/>
    <property type="project" value="UniProtKB-KW"/>
</dbReference>
<dbReference type="GO" id="GO:0046872">
    <property type="term" value="F:metal ion binding"/>
    <property type="evidence" value="ECO:0007669"/>
    <property type="project" value="UniProtKB-KW"/>
</dbReference>
<dbReference type="InterPro" id="IPR001019">
    <property type="entry name" value="Gprotein_alpha_su"/>
</dbReference>
<feature type="binding site" evidence="8">
    <location>
        <begin position="188"/>
        <end position="194"/>
    </location>
    <ligand>
        <name>GTP</name>
        <dbReference type="ChEBI" id="CHEBI:37565"/>
    </ligand>
</feature>
<sequence>MLTTGNIGRQVLSWCLGCGDKEDSGATRSRDIDRSIRQDEVKLAKEVKMLLLGPGESGKTTILKQMRLIYSRSFTVRERLWWRPVIFRNIVESFRIVQVIMSDFKYSFETSDTERHMTNLVSWRELGPDGKFPEDLVEPIKALWRDAGVKAALSKGCEYALQDNMTYFISNISRIWADDYIPSDLDILCARLKTTNITDCCFALGPLTYRVFDVGGQRSERKKWIHCFENVQCVLFMVAISGYDQCLVEDMDTNQMSEALMLFEYIVNSRWFTKSAMILFLNKMDLFKAKLPQRPITEHGFTDYRGAPADYRAAGKFFLEKFRAQARNPDTEIYGHFTTATDTDLVKITMDVKIQRQRKRPRQQNDVSRKGLPCTAAFACTDNKVQGRALDRVALELRGTRTTNVGGKVVPAQCDPYSLYVQLSRCRTLDGIMLVSKVRERDLVGNRVPEEMRSAQARLEELSDRTLRDAVELLGDEW</sequence>
<dbReference type="InterPro" id="IPR011025">
    <property type="entry name" value="GproteinA_insert"/>
</dbReference>
<feature type="binding site" evidence="8">
    <location>
        <begin position="56"/>
        <end position="61"/>
    </location>
    <ligand>
        <name>GTP</name>
        <dbReference type="ChEBI" id="CHEBI:37565"/>
    </ligand>
</feature>
<dbReference type="Pfam" id="PF00503">
    <property type="entry name" value="G-alpha"/>
    <property type="match status" value="1"/>
</dbReference>
<dbReference type="GO" id="GO:0031683">
    <property type="term" value="F:G-protein beta/gamma-subunit complex binding"/>
    <property type="evidence" value="ECO:0007669"/>
    <property type="project" value="InterPro"/>
</dbReference>
<dbReference type="PANTHER" id="PTHR10218">
    <property type="entry name" value="GTP-BINDING PROTEIN ALPHA SUBUNIT"/>
    <property type="match status" value="1"/>
</dbReference>
<proteinExistence type="inferred from homology"/>
<evidence type="ECO:0000313" key="10">
    <source>
        <dbReference type="EMBL" id="KAJ6436860.1"/>
    </source>
</evidence>
<dbReference type="CDD" id="cd00066">
    <property type="entry name" value="G-alpha"/>
    <property type="match status" value="1"/>
</dbReference>
<dbReference type="GO" id="GO:0005737">
    <property type="term" value="C:cytoplasm"/>
    <property type="evidence" value="ECO:0007669"/>
    <property type="project" value="TreeGrafter"/>
</dbReference>
<dbReference type="PRINTS" id="PR00318">
    <property type="entry name" value="GPROTEINA"/>
</dbReference>
<protein>
    <submittedName>
        <fullName evidence="10">G protein alpha subunit</fullName>
    </submittedName>
</protein>
<dbReference type="GO" id="GO:0000750">
    <property type="term" value="P:pheromone-dependent signal transduction involved in conjugation with cellular fusion"/>
    <property type="evidence" value="ECO:0007669"/>
    <property type="project" value="TreeGrafter"/>
</dbReference>
<evidence type="ECO:0000256" key="4">
    <source>
        <dbReference type="ARBA" id="ARBA00022741"/>
    </source>
</evidence>
<dbReference type="InterPro" id="IPR027417">
    <property type="entry name" value="P-loop_NTPase"/>
</dbReference>
<keyword evidence="5 9" id="KW-0460">Magnesium</keyword>
<evidence type="ECO:0000256" key="3">
    <source>
        <dbReference type="ARBA" id="ARBA00022723"/>
    </source>
</evidence>
<dbReference type="AlphaFoldDB" id="A0AB34FET7"/>
<dbReference type="SUPFAM" id="SSF52540">
    <property type="entry name" value="P-loop containing nucleoside triphosphate hydrolases"/>
    <property type="match status" value="1"/>
</dbReference>
<feature type="binding site" evidence="9">
    <location>
        <position position="60"/>
    </location>
    <ligand>
        <name>Mg(2+)</name>
        <dbReference type="ChEBI" id="CHEBI:18420"/>
    </ligand>
</feature>
<dbReference type="GO" id="GO:0001664">
    <property type="term" value="F:G protein-coupled receptor binding"/>
    <property type="evidence" value="ECO:0007669"/>
    <property type="project" value="TreeGrafter"/>
</dbReference>
<dbReference type="Gene3D" id="1.10.400.10">
    <property type="entry name" value="GI Alpha 1, domain 2-like"/>
    <property type="match status" value="1"/>
</dbReference>
<dbReference type="FunFam" id="3.40.50.300:FF:000051">
    <property type="entry name" value="Guanine nucleotide-binding protein subunit alpha"/>
    <property type="match status" value="1"/>
</dbReference>
<dbReference type="GO" id="GO:0007186">
    <property type="term" value="P:G protein-coupled receptor signaling pathway"/>
    <property type="evidence" value="ECO:0007669"/>
    <property type="project" value="InterPro"/>
</dbReference>
<dbReference type="GO" id="GO:0005834">
    <property type="term" value="C:heterotrimeric G-protein complex"/>
    <property type="evidence" value="ECO:0007669"/>
    <property type="project" value="TreeGrafter"/>
</dbReference>
<keyword evidence="11" id="KW-1185">Reference proteome</keyword>
<organism evidence="10 11">
    <name type="scientific">Purpureocillium lavendulum</name>
    <dbReference type="NCBI Taxonomy" id="1247861"/>
    <lineage>
        <taxon>Eukaryota</taxon>
        <taxon>Fungi</taxon>
        <taxon>Dikarya</taxon>
        <taxon>Ascomycota</taxon>
        <taxon>Pezizomycotina</taxon>
        <taxon>Sordariomycetes</taxon>
        <taxon>Hypocreomycetidae</taxon>
        <taxon>Hypocreales</taxon>
        <taxon>Ophiocordycipitaceae</taxon>
        <taxon>Purpureocillium</taxon>
    </lineage>
</organism>
<dbReference type="SMART" id="SM00275">
    <property type="entry name" value="G_alpha"/>
    <property type="match status" value="1"/>
</dbReference>
<evidence type="ECO:0000256" key="9">
    <source>
        <dbReference type="PIRSR" id="PIRSR601019-2"/>
    </source>
</evidence>
<comment type="caution">
    <text evidence="10">The sequence shown here is derived from an EMBL/GenBank/DDBJ whole genome shotgun (WGS) entry which is preliminary data.</text>
</comment>
<accession>A0AB34FET7</accession>
<gene>
    <name evidence="10" type="primary">GNA</name>
    <name evidence="10" type="ORF">O9K51_10628</name>
</gene>
<dbReference type="EMBL" id="JAQHRD010000016">
    <property type="protein sequence ID" value="KAJ6436860.1"/>
    <property type="molecule type" value="Genomic_DNA"/>
</dbReference>
<feature type="binding site" evidence="8">
    <location>
        <begin position="213"/>
        <end position="217"/>
    </location>
    <ligand>
        <name>GTP</name>
        <dbReference type="ChEBI" id="CHEBI:37565"/>
    </ligand>
</feature>
<dbReference type="Gene3D" id="3.40.50.300">
    <property type="entry name" value="P-loop containing nucleotide triphosphate hydrolases"/>
    <property type="match status" value="1"/>
</dbReference>
<evidence type="ECO:0000256" key="7">
    <source>
        <dbReference type="ARBA" id="ARBA00023224"/>
    </source>
</evidence>
<dbReference type="GO" id="GO:0003924">
    <property type="term" value="F:GTPase activity"/>
    <property type="evidence" value="ECO:0007669"/>
    <property type="project" value="InterPro"/>
</dbReference>
<keyword evidence="6 8" id="KW-0342">GTP-binding</keyword>
<keyword evidence="3 9" id="KW-0479">Metal-binding</keyword>
<feature type="binding site" evidence="8">
    <location>
        <begin position="282"/>
        <end position="285"/>
    </location>
    <ligand>
        <name>GTP</name>
        <dbReference type="ChEBI" id="CHEBI:37565"/>
    </ligand>
</feature>
<dbReference type="Proteomes" id="UP001163105">
    <property type="component" value="Unassembled WGS sequence"/>
</dbReference>
<keyword evidence="7" id="KW-0807">Transducer</keyword>
<feature type="binding site" evidence="9">
    <location>
        <position position="194"/>
    </location>
    <ligand>
        <name>Mg(2+)</name>
        <dbReference type="ChEBI" id="CHEBI:18420"/>
    </ligand>
</feature>
<comment type="subunit">
    <text evidence="2">G proteins are composed of 3 units; alpha, beta and gamma. The alpha chain contains the guanine nucleotide binding site.</text>
</comment>
<dbReference type="SUPFAM" id="SSF47895">
    <property type="entry name" value="Transducin (alpha subunit), insertion domain"/>
    <property type="match status" value="1"/>
</dbReference>
<evidence type="ECO:0000256" key="6">
    <source>
        <dbReference type="ARBA" id="ARBA00023134"/>
    </source>
</evidence>
<evidence type="ECO:0000313" key="11">
    <source>
        <dbReference type="Proteomes" id="UP001163105"/>
    </source>
</evidence>
<evidence type="ECO:0000256" key="1">
    <source>
        <dbReference type="ARBA" id="ARBA00007976"/>
    </source>
</evidence>
<evidence type="ECO:0000256" key="8">
    <source>
        <dbReference type="PIRSR" id="PIRSR601019-1"/>
    </source>
</evidence>
<keyword evidence="4 8" id="KW-0547">Nucleotide-binding</keyword>